<dbReference type="AlphaFoldDB" id="A0A365GZY8"/>
<dbReference type="RefSeq" id="WP_111870412.1">
    <property type="nucleotide sequence ID" value="NZ_QLYX01000013.1"/>
</dbReference>
<dbReference type="Proteomes" id="UP000251891">
    <property type="component" value="Unassembled WGS sequence"/>
</dbReference>
<keyword evidence="1" id="KW-0472">Membrane</keyword>
<dbReference type="Pfam" id="PF06724">
    <property type="entry name" value="DUF1206"/>
    <property type="match status" value="3"/>
</dbReference>
<evidence type="ECO:0000256" key="1">
    <source>
        <dbReference type="SAM" id="Phobius"/>
    </source>
</evidence>
<feature type="transmembrane region" description="Helical" evidence="1">
    <location>
        <begin position="113"/>
        <end position="132"/>
    </location>
</feature>
<organism evidence="3 4">
    <name type="scientific">Actinomadura craniellae</name>
    <dbReference type="NCBI Taxonomy" id="2231787"/>
    <lineage>
        <taxon>Bacteria</taxon>
        <taxon>Bacillati</taxon>
        <taxon>Actinomycetota</taxon>
        <taxon>Actinomycetes</taxon>
        <taxon>Streptosporangiales</taxon>
        <taxon>Thermomonosporaceae</taxon>
        <taxon>Actinomadura</taxon>
    </lineage>
</organism>
<sequence length="285" mass="29979">MAANLAGNDVGRASRRAAGHPMFHRLCRAGLAARGVNYILIGALAVQIGLGDEGKTAEKKGALQVVADTPGGTVALWLLVVGFAGLALWRYAEALYGQPVPGGDKPVKRLESLVHGVVYTAVFAGALAYVLGRKTQTTDEQSKTFSAEAMSHTGGRWAVLALGLVLLAYGVAKVVTGVRHKFLETLRTGEMDPRTRQIVKSLGVVGHIARGAVFAAAGVFIAHAAITFDPDKAKGLDGTLREFAQTPAGPWLLVAVAVGLVVFGLYSLCEARWRKVETVGRGQGR</sequence>
<feature type="transmembrane region" description="Helical" evidence="1">
    <location>
        <begin position="31"/>
        <end position="50"/>
    </location>
</feature>
<keyword evidence="4" id="KW-1185">Reference proteome</keyword>
<feature type="transmembrane region" description="Helical" evidence="1">
    <location>
        <begin position="157"/>
        <end position="178"/>
    </location>
</feature>
<dbReference type="EMBL" id="QLYX01000013">
    <property type="protein sequence ID" value="RAY12356.1"/>
    <property type="molecule type" value="Genomic_DNA"/>
</dbReference>
<gene>
    <name evidence="3" type="ORF">DPM19_24710</name>
</gene>
<reference evidence="3 4" key="1">
    <citation type="submission" date="2018-06" db="EMBL/GenBank/DDBJ databases">
        <title>Actinomadura craniellae sp. nov. isolated from marine sponge Craniella sp.</title>
        <authorList>
            <person name="Li L."/>
            <person name="Xu Q.H."/>
            <person name="Lin H.W."/>
            <person name="Lu Y.H."/>
        </authorList>
    </citation>
    <scope>NUCLEOTIDE SEQUENCE [LARGE SCALE GENOMIC DNA]</scope>
    <source>
        <strain evidence="3 4">LHW63021</strain>
    </source>
</reference>
<name>A0A365GZY8_9ACTN</name>
<feature type="domain" description="DUF1206" evidence="2">
    <location>
        <begin position="205"/>
        <end position="274"/>
    </location>
</feature>
<feature type="domain" description="DUF1206" evidence="2">
    <location>
        <begin position="113"/>
        <end position="179"/>
    </location>
</feature>
<proteinExistence type="predicted"/>
<comment type="caution">
    <text evidence="3">The sequence shown here is derived from an EMBL/GenBank/DDBJ whole genome shotgun (WGS) entry which is preliminary data.</text>
</comment>
<keyword evidence="1" id="KW-0812">Transmembrane</keyword>
<evidence type="ECO:0000313" key="4">
    <source>
        <dbReference type="Proteomes" id="UP000251891"/>
    </source>
</evidence>
<feature type="transmembrane region" description="Helical" evidence="1">
    <location>
        <begin position="248"/>
        <end position="268"/>
    </location>
</feature>
<keyword evidence="1" id="KW-1133">Transmembrane helix</keyword>
<protein>
    <recommendedName>
        <fullName evidence="2">DUF1206 domain-containing protein</fullName>
    </recommendedName>
</protein>
<evidence type="ECO:0000259" key="2">
    <source>
        <dbReference type="Pfam" id="PF06724"/>
    </source>
</evidence>
<dbReference type="OrthoDB" id="4552598at2"/>
<feature type="transmembrane region" description="Helical" evidence="1">
    <location>
        <begin position="70"/>
        <end position="92"/>
    </location>
</feature>
<feature type="transmembrane region" description="Helical" evidence="1">
    <location>
        <begin position="199"/>
        <end position="228"/>
    </location>
</feature>
<feature type="domain" description="DUF1206" evidence="2">
    <location>
        <begin position="29"/>
        <end position="97"/>
    </location>
</feature>
<evidence type="ECO:0000313" key="3">
    <source>
        <dbReference type="EMBL" id="RAY12356.1"/>
    </source>
</evidence>
<accession>A0A365GZY8</accession>
<dbReference type="InterPro" id="IPR009597">
    <property type="entry name" value="DUF1206"/>
</dbReference>